<keyword evidence="4" id="KW-1185">Reference proteome</keyword>
<organism evidence="3 4">
    <name type="scientific">Filifactor alocis (strain ATCC 35896 / CCUG 47790 / D40 B5)</name>
    <name type="common">Fusobacterium alocis</name>
    <dbReference type="NCBI Taxonomy" id="546269"/>
    <lineage>
        <taxon>Bacteria</taxon>
        <taxon>Bacillati</taxon>
        <taxon>Bacillota</taxon>
        <taxon>Clostridia</taxon>
        <taxon>Peptostreptococcales</taxon>
        <taxon>Filifactoraceae</taxon>
        <taxon>Filifactor</taxon>
    </lineage>
</organism>
<dbReference type="Pfam" id="PF04892">
    <property type="entry name" value="VanZ"/>
    <property type="match status" value="1"/>
</dbReference>
<reference evidence="4" key="1">
    <citation type="submission" date="2010-12" db="EMBL/GenBank/DDBJ databases">
        <title>The genome sequence of Filifactor alocis strain ATCC 35896.</title>
        <authorList>
            <consortium name="The Broad Institute Genome Sequencing Platform"/>
            <person name="Ward D."/>
            <person name="Earl A."/>
            <person name="Feldgarden M."/>
            <person name="Young S.K."/>
            <person name="Gargeya S."/>
            <person name="Zeng Q."/>
            <person name="Alvarado L."/>
            <person name="Berlin A."/>
            <person name="Bochicchio J."/>
            <person name="Chapman S.B."/>
            <person name="Chen Z."/>
            <person name="Freedman E."/>
            <person name="Gellesch M."/>
            <person name="Goldberg J."/>
            <person name="Griggs A."/>
            <person name="Gujja S."/>
            <person name="Heilman E."/>
            <person name="Heiman D."/>
            <person name="Howarth C."/>
            <person name="Mehta T."/>
            <person name="Neiman D."/>
            <person name="Pearson M."/>
            <person name="Roberts A."/>
            <person name="Saif S."/>
            <person name="Shea T."/>
            <person name="Shenoy N."/>
            <person name="Sisk P."/>
            <person name="Stolte C."/>
            <person name="Sykes S."/>
            <person name="White J."/>
            <person name="Yandava C."/>
            <person name="Izard J."/>
            <person name="Blanton J.M."/>
            <person name="Baranova O.V."/>
            <person name="Tanner A.C."/>
            <person name="Dewhirst F.E."/>
            <person name="Haas B."/>
            <person name="Nusbaum C."/>
            <person name="Birren B."/>
        </authorList>
    </citation>
    <scope>NUCLEOTIDE SEQUENCE [LARGE SCALE GENOMIC DNA]</scope>
    <source>
        <strain evidence="4">ATCC 35896 / D40 B5</strain>
    </source>
</reference>
<evidence type="ECO:0000259" key="2">
    <source>
        <dbReference type="Pfam" id="PF04892"/>
    </source>
</evidence>
<name>D6GTC2_FILAD</name>
<feature type="transmembrane region" description="Helical" evidence="1">
    <location>
        <begin position="91"/>
        <end position="107"/>
    </location>
</feature>
<proteinExistence type="predicted"/>
<dbReference type="Proteomes" id="UP000007468">
    <property type="component" value="Chromosome"/>
</dbReference>
<sequence length="150" mass="17339">MKRKNLLICMVLYYCLFVGMSVDITNLSLIKNGVNDGINLIPTSTITEYIVNFSSYNTSILLKFFANFGYFVPFVALFFPYQQQSNKEYAFSNYIILFFLVFLSDFLPRIFKVGVFDIDAVLLRYLGAVMVYRILIKRKLSGEGTAYNMK</sequence>
<evidence type="ECO:0000313" key="3">
    <source>
        <dbReference type="EMBL" id="EFE27729.1"/>
    </source>
</evidence>
<dbReference type="EMBL" id="CP002390">
    <property type="protein sequence ID" value="EFE27729.1"/>
    <property type="molecule type" value="Genomic_DNA"/>
</dbReference>
<keyword evidence="1" id="KW-0472">Membrane</keyword>
<dbReference type="KEGG" id="faa:HMPREF0389_01360"/>
<feature type="transmembrane region" description="Helical" evidence="1">
    <location>
        <begin position="113"/>
        <end position="135"/>
    </location>
</feature>
<evidence type="ECO:0000256" key="1">
    <source>
        <dbReference type="SAM" id="Phobius"/>
    </source>
</evidence>
<keyword evidence="1" id="KW-0812">Transmembrane</keyword>
<dbReference type="OrthoDB" id="4822551at2"/>
<keyword evidence="1" id="KW-1133">Transmembrane helix</keyword>
<protein>
    <recommendedName>
        <fullName evidence="2">VanZ-like domain-containing protein</fullName>
    </recommendedName>
</protein>
<dbReference type="RefSeq" id="WP_014262579.1">
    <property type="nucleotide sequence ID" value="NC_016630.1"/>
</dbReference>
<feature type="transmembrane region" description="Helical" evidence="1">
    <location>
        <begin position="60"/>
        <end position="79"/>
    </location>
</feature>
<dbReference type="InterPro" id="IPR006976">
    <property type="entry name" value="VanZ-like"/>
</dbReference>
<evidence type="ECO:0000313" key="4">
    <source>
        <dbReference type="Proteomes" id="UP000007468"/>
    </source>
</evidence>
<gene>
    <name evidence="3" type="ordered locus">HMPREF0389_01360</name>
</gene>
<accession>D6GTC2</accession>
<feature type="domain" description="VanZ-like" evidence="2">
    <location>
        <begin position="7"/>
        <end position="134"/>
    </location>
</feature>
<dbReference type="AlphaFoldDB" id="D6GTC2"/>